<organism evidence="10 11">
    <name type="scientific">Allostreptomyces psammosilenae</name>
    <dbReference type="NCBI Taxonomy" id="1892865"/>
    <lineage>
        <taxon>Bacteria</taxon>
        <taxon>Bacillati</taxon>
        <taxon>Actinomycetota</taxon>
        <taxon>Actinomycetes</taxon>
        <taxon>Kitasatosporales</taxon>
        <taxon>Streptomycetaceae</taxon>
        <taxon>Allostreptomyces</taxon>
    </lineage>
</organism>
<name>A0A853A4G5_9ACTN</name>
<reference evidence="10 11" key="1">
    <citation type="submission" date="2020-07" db="EMBL/GenBank/DDBJ databases">
        <title>Sequencing the genomes of 1000 actinobacteria strains.</title>
        <authorList>
            <person name="Klenk H.-P."/>
        </authorList>
    </citation>
    <scope>NUCLEOTIDE SEQUENCE [LARGE SCALE GENOMIC DNA]</scope>
    <source>
        <strain evidence="10 11">DSM 42178</strain>
    </source>
</reference>
<feature type="compositionally biased region" description="Pro residues" evidence="7">
    <location>
        <begin position="386"/>
        <end position="396"/>
    </location>
</feature>
<comment type="caution">
    <text evidence="10">The sequence shown here is derived from an EMBL/GenBank/DDBJ whole genome shotgun (WGS) entry which is preliminary data.</text>
</comment>
<keyword evidence="3" id="KW-0808">Transferase</keyword>
<dbReference type="SUPFAM" id="SSF56112">
    <property type="entry name" value="Protein kinase-like (PK-like)"/>
    <property type="match status" value="1"/>
</dbReference>
<evidence type="ECO:0000256" key="6">
    <source>
        <dbReference type="ARBA" id="ARBA00022840"/>
    </source>
</evidence>
<keyword evidence="8" id="KW-0472">Membrane</keyword>
<evidence type="ECO:0000256" key="5">
    <source>
        <dbReference type="ARBA" id="ARBA00022777"/>
    </source>
</evidence>
<dbReference type="GO" id="GO:0005524">
    <property type="term" value="F:ATP binding"/>
    <property type="evidence" value="ECO:0007669"/>
    <property type="project" value="UniProtKB-KW"/>
</dbReference>
<accession>A0A853A4G5</accession>
<dbReference type="GO" id="GO:0004674">
    <property type="term" value="F:protein serine/threonine kinase activity"/>
    <property type="evidence" value="ECO:0007669"/>
    <property type="project" value="UniProtKB-KW"/>
</dbReference>
<dbReference type="PROSITE" id="PS00108">
    <property type="entry name" value="PROTEIN_KINASE_ST"/>
    <property type="match status" value="1"/>
</dbReference>
<dbReference type="EMBL" id="JACBZD010000001">
    <property type="protein sequence ID" value="NYI05392.1"/>
    <property type="molecule type" value="Genomic_DNA"/>
</dbReference>
<dbReference type="PANTHER" id="PTHR43289">
    <property type="entry name" value="MITOGEN-ACTIVATED PROTEIN KINASE KINASE KINASE 20-RELATED"/>
    <property type="match status" value="1"/>
</dbReference>
<evidence type="ECO:0000256" key="1">
    <source>
        <dbReference type="ARBA" id="ARBA00012513"/>
    </source>
</evidence>
<dbReference type="InterPro" id="IPR008271">
    <property type="entry name" value="Ser/Thr_kinase_AS"/>
</dbReference>
<dbReference type="PRINTS" id="PR01217">
    <property type="entry name" value="PRICHEXTENSN"/>
</dbReference>
<sequence>MGEVFAGRYELVDPIGRGGVGEVWRAWDHRLRRYVAAKILQQRDAHALMRFVREQALRIDHPHVLAPTSWAADDDQVLFTMELVTGGSVAGLLRAGGPLPPGTAVLLTDQLLAGLAAVHDEGVVHRDIKPANLLLRATGTGRPHLYLSDFGIAVRQGEPRLTAASFVVGTLGYFAPEQLDGADPEPRQDLYAVGVVLLEMLTAQRMDQNMLLAEFAGHSRPPARGGIPDPLWQVVCTLLRPRPEERFGSALGVRRELAAVRALLGEGAGGGGYGRYGGYGEGHGGPDGLGGEDHWLDVPDRIGPLPPGYGPAGPEHGGTRPAPPHAAPPHAAPPPHAVPPSHPVSPAPTAPAAHPGPPTAPAGPGPLGGPGATPTPAAGGFGGPSTPAPGPLPTPTGPTAVAPMTAPAGGSGLLIALGLLSVVLIAFGLWAVATG</sequence>
<dbReference type="InterPro" id="IPR000719">
    <property type="entry name" value="Prot_kinase_dom"/>
</dbReference>
<dbReference type="EC" id="2.7.11.1" evidence="1"/>
<evidence type="ECO:0000313" key="10">
    <source>
        <dbReference type="EMBL" id="NYI05392.1"/>
    </source>
</evidence>
<feature type="compositionally biased region" description="Basic and acidic residues" evidence="7">
    <location>
        <begin position="291"/>
        <end position="300"/>
    </location>
</feature>
<dbReference type="RefSeq" id="WP_179814135.1">
    <property type="nucleotide sequence ID" value="NZ_JACBZD010000001.1"/>
</dbReference>
<keyword evidence="5 10" id="KW-0418">Kinase</keyword>
<evidence type="ECO:0000259" key="9">
    <source>
        <dbReference type="PROSITE" id="PS50011"/>
    </source>
</evidence>
<keyword evidence="8" id="KW-1133">Transmembrane helix</keyword>
<dbReference type="PANTHER" id="PTHR43289:SF6">
    <property type="entry name" value="SERINE_THREONINE-PROTEIN KINASE NEKL-3"/>
    <property type="match status" value="1"/>
</dbReference>
<evidence type="ECO:0000256" key="3">
    <source>
        <dbReference type="ARBA" id="ARBA00022679"/>
    </source>
</evidence>
<keyword evidence="6" id="KW-0067">ATP-binding</keyword>
<proteinExistence type="predicted"/>
<dbReference type="SMART" id="SM00220">
    <property type="entry name" value="S_TKc"/>
    <property type="match status" value="1"/>
</dbReference>
<dbReference type="InterPro" id="IPR011009">
    <property type="entry name" value="Kinase-like_dom_sf"/>
</dbReference>
<dbReference type="Proteomes" id="UP000567795">
    <property type="component" value="Unassembled WGS sequence"/>
</dbReference>
<dbReference type="Pfam" id="PF00069">
    <property type="entry name" value="Pkinase"/>
    <property type="match status" value="1"/>
</dbReference>
<gene>
    <name evidence="10" type="ORF">FHU37_002335</name>
</gene>
<keyword evidence="8" id="KW-0812">Transmembrane</keyword>
<dbReference type="AlphaFoldDB" id="A0A853A4G5"/>
<dbReference type="CDD" id="cd14014">
    <property type="entry name" value="STKc_PknB_like"/>
    <property type="match status" value="1"/>
</dbReference>
<evidence type="ECO:0000313" key="11">
    <source>
        <dbReference type="Proteomes" id="UP000567795"/>
    </source>
</evidence>
<feature type="transmembrane region" description="Helical" evidence="8">
    <location>
        <begin position="413"/>
        <end position="433"/>
    </location>
</feature>
<protein>
    <recommendedName>
        <fullName evidence="1">non-specific serine/threonine protein kinase</fullName>
        <ecNumber evidence="1">2.7.11.1</ecNumber>
    </recommendedName>
</protein>
<feature type="region of interest" description="Disordered" evidence="7">
    <location>
        <begin position="284"/>
        <end position="403"/>
    </location>
</feature>
<dbReference type="Gene3D" id="1.10.510.10">
    <property type="entry name" value="Transferase(Phosphotransferase) domain 1"/>
    <property type="match status" value="1"/>
</dbReference>
<dbReference type="Gene3D" id="3.30.200.20">
    <property type="entry name" value="Phosphorylase Kinase, domain 1"/>
    <property type="match status" value="1"/>
</dbReference>
<keyword evidence="2 10" id="KW-0723">Serine/threonine-protein kinase</keyword>
<evidence type="ECO:0000256" key="7">
    <source>
        <dbReference type="SAM" id="MobiDB-lite"/>
    </source>
</evidence>
<keyword evidence="4" id="KW-0547">Nucleotide-binding</keyword>
<evidence type="ECO:0000256" key="8">
    <source>
        <dbReference type="SAM" id="Phobius"/>
    </source>
</evidence>
<evidence type="ECO:0000256" key="2">
    <source>
        <dbReference type="ARBA" id="ARBA00022527"/>
    </source>
</evidence>
<feature type="domain" description="Protein kinase" evidence="9">
    <location>
        <begin position="9"/>
        <end position="264"/>
    </location>
</feature>
<feature type="compositionally biased region" description="Pro residues" evidence="7">
    <location>
        <begin position="321"/>
        <end position="364"/>
    </location>
</feature>
<dbReference type="PROSITE" id="PS50011">
    <property type="entry name" value="PROTEIN_KINASE_DOM"/>
    <property type="match status" value="1"/>
</dbReference>
<evidence type="ECO:0000256" key="4">
    <source>
        <dbReference type="ARBA" id="ARBA00022741"/>
    </source>
</evidence>
<keyword evidence="11" id="KW-1185">Reference proteome</keyword>